<dbReference type="Pfam" id="PF06089">
    <property type="entry name" value="Asparaginase_II"/>
    <property type="match status" value="1"/>
</dbReference>
<dbReference type="RefSeq" id="WP_096422012.1">
    <property type="nucleotide sequence ID" value="NZ_AP017315.1"/>
</dbReference>
<organism evidence="1 2">
    <name type="scientific">Microcella alkaliphila</name>
    <dbReference type="NCBI Taxonomy" id="279828"/>
    <lineage>
        <taxon>Bacteria</taxon>
        <taxon>Bacillati</taxon>
        <taxon>Actinomycetota</taxon>
        <taxon>Actinomycetes</taxon>
        <taxon>Micrococcales</taxon>
        <taxon>Microbacteriaceae</taxon>
        <taxon>Microcella</taxon>
    </lineage>
</organism>
<evidence type="ECO:0000313" key="1">
    <source>
        <dbReference type="EMBL" id="BAU32666.1"/>
    </source>
</evidence>
<sequence length="330" mass="33865">MNSTPSAAPAPLSVDGSVELAHLHRSGLIESRHIGAAAVVTADGERLRTLGDVDATVFPRSTLKPLQALALIESGAEFADDELVLATASHCGSPRHLAVVERMLAADGRTAAELQCPADWPLGSAERAAYRANGGERSRLAMNCSGKHAGFLRAGDALGDGDPSRYLDPEHPVQRRIVDSIEGMLGERIRTTGVDGCGAPLHATSLAALARATARVAAGTTPAAQRLMAAVTAEPWAIDGEGRANTRVIETMGAIAKIGAEGLVVIGLPNGVGVAVKILDGSMRATTPVALELLAATGQVDVDTVAALRAELEEPVRGGDAVVGGLRVTV</sequence>
<proteinExistence type="predicted"/>
<name>A0A0U4WY84_9MICO</name>
<evidence type="ECO:0000313" key="2">
    <source>
        <dbReference type="Proteomes" id="UP000218965"/>
    </source>
</evidence>
<protein>
    <submittedName>
        <fullName evidence="1">Putative asparaginase II</fullName>
    </submittedName>
</protein>
<reference evidence="1 2" key="2">
    <citation type="submission" date="2016-01" db="EMBL/GenBank/DDBJ databases">
        <title>Microcella alkaliphila JAM AC0309 whole genome shotgun sequence.</title>
        <authorList>
            <person name="Kurata A."/>
            <person name="Hirose Y."/>
            <person name="Kishimoto N."/>
            <person name="Kobayashi T."/>
        </authorList>
    </citation>
    <scope>NUCLEOTIDE SEQUENCE [LARGE SCALE GENOMIC DNA]</scope>
    <source>
        <strain evidence="1 2">JAM AC0309</strain>
    </source>
</reference>
<reference evidence="2" key="1">
    <citation type="submission" date="2015-12" db="EMBL/GenBank/DDBJ databases">
        <authorList>
            <person name="Shamseldin A."/>
            <person name="Moawad H."/>
            <person name="Abd El-Rahim W.M."/>
            <person name="Sadowsky M.J."/>
        </authorList>
    </citation>
    <scope>NUCLEOTIDE SEQUENCE [LARGE SCALE GENOMIC DNA]</scope>
    <source>
        <strain evidence="2">JAM AC0309</strain>
    </source>
</reference>
<dbReference type="KEGG" id="malk:MalAC0309_1818"/>
<dbReference type="EMBL" id="AP017315">
    <property type="protein sequence ID" value="BAU32666.1"/>
    <property type="molecule type" value="Genomic_DNA"/>
</dbReference>
<dbReference type="OrthoDB" id="9780674at2"/>
<dbReference type="PANTHER" id="PTHR42110">
    <property type="entry name" value="L-ASPARAGINASE, PUTATIVE (AFU_ORTHOLOGUE AFUA_3G11890)-RELATED"/>
    <property type="match status" value="1"/>
</dbReference>
<dbReference type="AlphaFoldDB" id="A0A0U4WY84"/>
<dbReference type="PANTHER" id="PTHR42110:SF1">
    <property type="entry name" value="L-ASPARAGINASE, PUTATIVE (AFU_ORTHOLOGUE AFUA_3G11890)-RELATED"/>
    <property type="match status" value="1"/>
</dbReference>
<gene>
    <name evidence="1" type="ORF">MalAC0309_1818</name>
</gene>
<dbReference type="InterPro" id="IPR010349">
    <property type="entry name" value="Asparaginase_II"/>
</dbReference>
<accession>A0A0U4WY84</accession>
<dbReference type="Proteomes" id="UP000218965">
    <property type="component" value="Chromosome"/>
</dbReference>